<gene>
    <name evidence="3" type="ORF">A7K91_15625</name>
</gene>
<dbReference type="OrthoDB" id="2088419at2"/>
<dbReference type="InterPro" id="IPR045679">
    <property type="entry name" value="DUF6199"/>
</dbReference>
<keyword evidence="1" id="KW-0812">Transmembrane</keyword>
<evidence type="ECO:0000259" key="2">
    <source>
        <dbReference type="Pfam" id="PF19701"/>
    </source>
</evidence>
<comment type="caution">
    <text evidence="3">The sequence shown here is derived from an EMBL/GenBank/DDBJ whole genome shotgun (WGS) entry which is preliminary data.</text>
</comment>
<dbReference type="Proteomes" id="UP000092024">
    <property type="component" value="Unassembled WGS sequence"/>
</dbReference>
<dbReference type="AlphaFoldDB" id="A0A1A5YB67"/>
<accession>A0A1A5YB67</accession>
<dbReference type="STRING" id="1844972.A7K91_15625"/>
<dbReference type="EMBL" id="LYPA01000078">
    <property type="protein sequence ID" value="OBR62818.1"/>
    <property type="molecule type" value="Genomic_DNA"/>
</dbReference>
<keyword evidence="4" id="KW-1185">Reference proteome</keyword>
<sequence>MAIFIIIIFIILSIVNIIYPAFGWYLRYGWMVKGESEPSDAYLAMSRIGSILALVILVIALFSGSLLF</sequence>
<feature type="transmembrane region" description="Helical" evidence="1">
    <location>
        <begin position="47"/>
        <end position="67"/>
    </location>
</feature>
<keyword evidence="1" id="KW-1133">Transmembrane helix</keyword>
<keyword evidence="1" id="KW-0472">Membrane</keyword>
<dbReference type="RefSeq" id="WP_068686932.1">
    <property type="nucleotide sequence ID" value="NZ_LYPA01000078.1"/>
</dbReference>
<evidence type="ECO:0000256" key="1">
    <source>
        <dbReference type="SAM" id="Phobius"/>
    </source>
</evidence>
<dbReference type="Pfam" id="PF19701">
    <property type="entry name" value="DUF6199"/>
    <property type="match status" value="1"/>
</dbReference>
<protein>
    <recommendedName>
        <fullName evidence="2">DUF6199 domain-containing protein</fullName>
    </recommendedName>
</protein>
<reference evidence="3 4" key="1">
    <citation type="submission" date="2016-05" db="EMBL/GenBank/DDBJ databases">
        <title>Paenibacillus oryzae. sp. nov., isolated from the rice root.</title>
        <authorList>
            <person name="Zhang J."/>
            <person name="Zhang X."/>
        </authorList>
    </citation>
    <scope>NUCLEOTIDE SEQUENCE [LARGE SCALE GENOMIC DNA]</scope>
    <source>
        <strain evidence="3 4">1DrF-4</strain>
    </source>
</reference>
<proteinExistence type="predicted"/>
<evidence type="ECO:0000313" key="3">
    <source>
        <dbReference type="EMBL" id="OBR62818.1"/>
    </source>
</evidence>
<evidence type="ECO:0000313" key="4">
    <source>
        <dbReference type="Proteomes" id="UP000092024"/>
    </source>
</evidence>
<feature type="transmembrane region" description="Helical" evidence="1">
    <location>
        <begin position="6"/>
        <end position="26"/>
    </location>
</feature>
<feature type="domain" description="DUF6199" evidence="2">
    <location>
        <begin position="6"/>
        <end position="63"/>
    </location>
</feature>
<name>A0A1A5YB67_9BACL</name>
<organism evidence="3 4">
    <name type="scientific">Paenibacillus oryzae</name>
    <dbReference type="NCBI Taxonomy" id="1844972"/>
    <lineage>
        <taxon>Bacteria</taxon>
        <taxon>Bacillati</taxon>
        <taxon>Bacillota</taxon>
        <taxon>Bacilli</taxon>
        <taxon>Bacillales</taxon>
        <taxon>Paenibacillaceae</taxon>
        <taxon>Paenibacillus</taxon>
    </lineage>
</organism>